<comment type="caution">
    <text evidence="2">The sequence shown here is derived from an EMBL/GenBank/DDBJ whole genome shotgun (WGS) entry which is preliminary data.</text>
</comment>
<accession>A0A8S1IWF9</accession>
<protein>
    <submittedName>
        <fullName evidence="2">Uncharacterized protein</fullName>
    </submittedName>
</protein>
<feature type="transmembrane region" description="Helical" evidence="1">
    <location>
        <begin position="7"/>
        <end position="29"/>
    </location>
</feature>
<feature type="transmembrane region" description="Helical" evidence="1">
    <location>
        <begin position="59"/>
        <end position="81"/>
    </location>
</feature>
<dbReference type="EMBL" id="CAJHUC010001028">
    <property type="protein sequence ID" value="CAD7699483.1"/>
    <property type="molecule type" value="Genomic_DNA"/>
</dbReference>
<gene>
    <name evidence="2" type="ORF">OSTQU699_LOCUS4842</name>
</gene>
<evidence type="ECO:0000313" key="3">
    <source>
        <dbReference type="Proteomes" id="UP000708148"/>
    </source>
</evidence>
<dbReference type="OrthoDB" id="67317at2759"/>
<dbReference type="Proteomes" id="UP000708148">
    <property type="component" value="Unassembled WGS sequence"/>
</dbReference>
<sequence>MCSLSLCGTFCSLTSIFGVLFLAMLGYLIDTDYKHVGEWYEPTNLTIPTKEQKDNASSALYATAAVYFFCFLLSAGCICVGGRKKREYA</sequence>
<evidence type="ECO:0000313" key="2">
    <source>
        <dbReference type="EMBL" id="CAD7699483.1"/>
    </source>
</evidence>
<name>A0A8S1IWF9_9CHLO</name>
<keyword evidence="1" id="KW-1133">Transmembrane helix</keyword>
<evidence type="ECO:0000256" key="1">
    <source>
        <dbReference type="SAM" id="Phobius"/>
    </source>
</evidence>
<dbReference type="AlphaFoldDB" id="A0A8S1IWF9"/>
<keyword evidence="1" id="KW-0812">Transmembrane</keyword>
<keyword evidence="1" id="KW-0472">Membrane</keyword>
<reference evidence="2" key="1">
    <citation type="submission" date="2020-12" db="EMBL/GenBank/DDBJ databases">
        <authorList>
            <person name="Iha C."/>
        </authorList>
    </citation>
    <scope>NUCLEOTIDE SEQUENCE</scope>
</reference>
<organism evidence="2 3">
    <name type="scientific">Ostreobium quekettii</name>
    <dbReference type="NCBI Taxonomy" id="121088"/>
    <lineage>
        <taxon>Eukaryota</taxon>
        <taxon>Viridiplantae</taxon>
        <taxon>Chlorophyta</taxon>
        <taxon>core chlorophytes</taxon>
        <taxon>Ulvophyceae</taxon>
        <taxon>TCBD clade</taxon>
        <taxon>Bryopsidales</taxon>
        <taxon>Ostreobineae</taxon>
        <taxon>Ostreobiaceae</taxon>
        <taxon>Ostreobium</taxon>
    </lineage>
</organism>
<proteinExistence type="predicted"/>
<keyword evidence="3" id="KW-1185">Reference proteome</keyword>